<protein>
    <submittedName>
        <fullName evidence="3">2TM domain-containing protein</fullName>
    </submittedName>
</protein>
<dbReference type="InterPro" id="IPR025698">
    <property type="entry name" value="2TM_dom"/>
</dbReference>
<sequence>MDNYNQQEAYRRAEKKVNAIKGFYGGLFGYCIVIPILIYINLTYTPNYYWFWYSAIGGGIGLLVHGMAIFGDFPFLSKDWEKRKIEQLMEKENNKIVKQ</sequence>
<feature type="transmembrane region" description="Helical" evidence="1">
    <location>
        <begin position="21"/>
        <end position="44"/>
    </location>
</feature>
<dbReference type="Pfam" id="PF13239">
    <property type="entry name" value="2TM"/>
    <property type="match status" value="1"/>
</dbReference>
<keyword evidence="1" id="KW-1133">Transmembrane helix</keyword>
<gene>
    <name evidence="3" type="ORF">K1I41_07725</name>
</gene>
<reference evidence="3 4" key="1">
    <citation type="submission" date="2021-07" db="EMBL/GenBank/DDBJ databases">
        <title>Flavobacterium WSW3-B6 sp.nov, isolated from seaweed.</title>
        <authorList>
            <person name="Muhammad N."/>
            <person name="Ho H."/>
            <person name="Lee Y.-J."/>
            <person name="Nguyen T."/>
            <person name="Ho J."/>
            <person name="Kim S.-G."/>
        </authorList>
    </citation>
    <scope>NUCLEOTIDE SEQUENCE [LARGE SCALE GENOMIC DNA]</scope>
    <source>
        <strain evidence="3 4">WSW3-B6</strain>
    </source>
</reference>
<evidence type="ECO:0000313" key="4">
    <source>
        <dbReference type="Proteomes" id="UP000825381"/>
    </source>
</evidence>
<accession>A0ABX8V9G0</accession>
<dbReference type="EMBL" id="CP080429">
    <property type="protein sequence ID" value="QYJ69498.1"/>
    <property type="molecule type" value="Genomic_DNA"/>
</dbReference>
<proteinExistence type="predicted"/>
<feature type="transmembrane region" description="Helical" evidence="1">
    <location>
        <begin position="50"/>
        <end position="75"/>
    </location>
</feature>
<evidence type="ECO:0000313" key="3">
    <source>
        <dbReference type="EMBL" id="QYJ69498.1"/>
    </source>
</evidence>
<evidence type="ECO:0000259" key="2">
    <source>
        <dbReference type="Pfam" id="PF13239"/>
    </source>
</evidence>
<organism evidence="3 4">
    <name type="scientific">Flavobacterium litorale</name>
    <dbReference type="NCBI Taxonomy" id="2856519"/>
    <lineage>
        <taxon>Bacteria</taxon>
        <taxon>Pseudomonadati</taxon>
        <taxon>Bacteroidota</taxon>
        <taxon>Flavobacteriia</taxon>
        <taxon>Flavobacteriales</taxon>
        <taxon>Flavobacteriaceae</taxon>
        <taxon>Flavobacterium</taxon>
    </lineage>
</organism>
<evidence type="ECO:0000256" key="1">
    <source>
        <dbReference type="SAM" id="Phobius"/>
    </source>
</evidence>
<keyword evidence="1" id="KW-0472">Membrane</keyword>
<feature type="domain" description="2TM" evidence="2">
    <location>
        <begin position="11"/>
        <end position="90"/>
    </location>
</feature>
<keyword evidence="4" id="KW-1185">Reference proteome</keyword>
<keyword evidence="1" id="KW-0812">Transmembrane</keyword>
<dbReference type="Proteomes" id="UP000825381">
    <property type="component" value="Chromosome"/>
</dbReference>
<name>A0ABX8V9G0_9FLAO</name>